<keyword evidence="3" id="KW-0902">Two-component regulatory system</keyword>
<feature type="compositionally biased region" description="Basic and acidic residues" evidence="10">
    <location>
        <begin position="255"/>
        <end position="264"/>
    </location>
</feature>
<keyword evidence="9" id="KW-0175">Coiled coil</keyword>
<evidence type="ECO:0000256" key="4">
    <source>
        <dbReference type="ARBA" id="ARBA00023015"/>
    </source>
</evidence>
<dbReference type="GO" id="GO:0003700">
    <property type="term" value="F:DNA-binding transcription factor activity"/>
    <property type="evidence" value="ECO:0007669"/>
    <property type="project" value="InterPro"/>
</dbReference>
<feature type="region of interest" description="Disordered" evidence="10">
    <location>
        <begin position="218"/>
        <end position="264"/>
    </location>
</feature>
<comment type="caution">
    <text evidence="12">The sequence shown here is derived from an EMBL/GenBank/DDBJ whole genome shotgun (WGS) entry which is preliminary data.</text>
</comment>
<keyword evidence="6" id="KW-0804">Transcription</keyword>
<dbReference type="InterPro" id="IPR036390">
    <property type="entry name" value="WH_DNA-bd_sf"/>
</dbReference>
<dbReference type="GO" id="GO:0005634">
    <property type="term" value="C:nucleus"/>
    <property type="evidence" value="ECO:0007669"/>
    <property type="project" value="UniProtKB-SubCell"/>
</dbReference>
<evidence type="ECO:0000256" key="3">
    <source>
        <dbReference type="ARBA" id="ARBA00023012"/>
    </source>
</evidence>
<feature type="modified residue" description="4-aspartylphosphate" evidence="8">
    <location>
        <position position="522"/>
    </location>
</feature>
<dbReference type="InterPro" id="IPR011006">
    <property type="entry name" value="CheY-like_superfamily"/>
</dbReference>
<dbReference type="PROSITE" id="PS50110">
    <property type="entry name" value="RESPONSE_REGULATORY"/>
    <property type="match status" value="1"/>
</dbReference>
<evidence type="ECO:0000256" key="1">
    <source>
        <dbReference type="ARBA" id="ARBA00004123"/>
    </source>
</evidence>
<keyword evidence="2 8" id="KW-0597">Phosphoprotein</keyword>
<proteinExistence type="predicted"/>
<accession>A0AAD7UTZ1</accession>
<dbReference type="Gene3D" id="3.40.50.2300">
    <property type="match status" value="1"/>
</dbReference>
<dbReference type="PANTHER" id="PTHR45339:SF1">
    <property type="entry name" value="HYBRID SIGNAL TRANSDUCTION HISTIDINE KINASE J"/>
    <property type="match status" value="1"/>
</dbReference>
<dbReference type="PRINTS" id="PR00056">
    <property type="entry name" value="HSFDOMAIN"/>
</dbReference>
<dbReference type="InterPro" id="IPR001789">
    <property type="entry name" value="Sig_transdc_resp-reg_receiver"/>
</dbReference>
<dbReference type="PROSITE" id="PS00434">
    <property type="entry name" value="HSF_DOMAIN"/>
    <property type="match status" value="1"/>
</dbReference>
<feature type="region of interest" description="Disordered" evidence="10">
    <location>
        <begin position="1"/>
        <end position="24"/>
    </location>
</feature>
<feature type="domain" description="Response regulatory" evidence="11">
    <location>
        <begin position="473"/>
        <end position="587"/>
    </location>
</feature>
<dbReference type="GeneID" id="83218549"/>
<dbReference type="InterPro" id="IPR036388">
    <property type="entry name" value="WH-like_DNA-bd_sf"/>
</dbReference>
<dbReference type="SUPFAM" id="SSF46785">
    <property type="entry name" value="Winged helix' DNA-binding domain"/>
    <property type="match status" value="1"/>
</dbReference>
<dbReference type="GO" id="GO:0000160">
    <property type="term" value="P:phosphorelay signal transduction system"/>
    <property type="evidence" value="ECO:0007669"/>
    <property type="project" value="UniProtKB-KW"/>
</dbReference>
<feature type="region of interest" description="Disordered" evidence="10">
    <location>
        <begin position="444"/>
        <end position="466"/>
    </location>
</feature>
<evidence type="ECO:0000256" key="6">
    <source>
        <dbReference type="ARBA" id="ARBA00023163"/>
    </source>
</evidence>
<dbReference type="SMART" id="SM00448">
    <property type="entry name" value="REC"/>
    <property type="match status" value="1"/>
</dbReference>
<feature type="compositionally biased region" description="Polar residues" evidence="10">
    <location>
        <begin position="220"/>
        <end position="230"/>
    </location>
</feature>
<dbReference type="PANTHER" id="PTHR45339">
    <property type="entry name" value="HYBRID SIGNAL TRANSDUCTION HISTIDINE KINASE J"/>
    <property type="match status" value="1"/>
</dbReference>
<dbReference type="Proteomes" id="UP001234581">
    <property type="component" value="Unassembled WGS sequence"/>
</dbReference>
<evidence type="ECO:0000313" key="13">
    <source>
        <dbReference type="Proteomes" id="UP001234581"/>
    </source>
</evidence>
<dbReference type="RefSeq" id="XP_058338114.1">
    <property type="nucleotide sequence ID" value="XM_058491118.1"/>
</dbReference>
<gene>
    <name evidence="12" type="ORF">O0I10_011147</name>
</gene>
<dbReference type="Gene3D" id="1.10.10.10">
    <property type="entry name" value="Winged helix-like DNA-binding domain superfamily/Winged helix DNA-binding domain"/>
    <property type="match status" value="1"/>
</dbReference>
<dbReference type="SMART" id="SM00415">
    <property type="entry name" value="HSF"/>
    <property type="match status" value="1"/>
</dbReference>
<feature type="compositionally biased region" description="Low complexity" evidence="10">
    <location>
        <begin position="231"/>
        <end position="240"/>
    </location>
</feature>
<evidence type="ECO:0000313" key="12">
    <source>
        <dbReference type="EMBL" id="KAJ8653200.1"/>
    </source>
</evidence>
<name>A0AAD7UTZ1_9FUNG</name>
<evidence type="ECO:0000256" key="8">
    <source>
        <dbReference type="PROSITE-ProRule" id="PRU00169"/>
    </source>
</evidence>
<dbReference type="GO" id="GO:0043565">
    <property type="term" value="F:sequence-specific DNA binding"/>
    <property type="evidence" value="ECO:0007669"/>
    <property type="project" value="InterPro"/>
</dbReference>
<dbReference type="EMBL" id="JARTCD010000083">
    <property type="protein sequence ID" value="KAJ8653200.1"/>
    <property type="molecule type" value="Genomic_DNA"/>
</dbReference>
<dbReference type="FunFam" id="1.10.10.10:FF:000027">
    <property type="entry name" value="Heat shock transcription factor 1"/>
    <property type="match status" value="1"/>
</dbReference>
<evidence type="ECO:0000256" key="7">
    <source>
        <dbReference type="ARBA" id="ARBA00023242"/>
    </source>
</evidence>
<organism evidence="12 13">
    <name type="scientific">Lichtheimia ornata</name>
    <dbReference type="NCBI Taxonomy" id="688661"/>
    <lineage>
        <taxon>Eukaryota</taxon>
        <taxon>Fungi</taxon>
        <taxon>Fungi incertae sedis</taxon>
        <taxon>Mucoromycota</taxon>
        <taxon>Mucoromycotina</taxon>
        <taxon>Mucoromycetes</taxon>
        <taxon>Mucorales</taxon>
        <taxon>Lichtheimiaceae</taxon>
        <taxon>Lichtheimia</taxon>
    </lineage>
</organism>
<dbReference type="Pfam" id="PF00072">
    <property type="entry name" value="Response_reg"/>
    <property type="match status" value="1"/>
</dbReference>
<reference evidence="12 13" key="1">
    <citation type="submission" date="2023-03" db="EMBL/GenBank/DDBJ databases">
        <title>Genome sequence of Lichtheimia ornata CBS 291.66.</title>
        <authorList>
            <person name="Mohabir J.T."/>
            <person name="Shea T.P."/>
            <person name="Kurbessoian T."/>
            <person name="Berby B."/>
            <person name="Fontaine J."/>
            <person name="Livny J."/>
            <person name="Gnirke A."/>
            <person name="Stajich J.E."/>
            <person name="Cuomo C.A."/>
        </authorList>
    </citation>
    <scope>NUCLEOTIDE SEQUENCE [LARGE SCALE GENOMIC DNA]</scope>
    <source>
        <strain evidence="12">CBS 291.66</strain>
    </source>
</reference>
<sequence length="653" mass="72619">MQLHRRPNSIACSSNNHQETTRTTTTTTMMEEDQAVIQLDDCPYQALQQTLQHRSDPSIEQQDLHGISSNKSRHQTAVVPITTTAPRERTIKHASPGPISEFVQKLFRMLEESTSNQDTLCWGADGASFIVNDVDEFSRTMLPRHFKHGNFASFVRQLNKYGFHKVRHSDVHGRRMRATGRDQVCEFAHVNFRRDRKDLLGTIRRKTCSEKTKRRLMYATTATTSNPYPTRQQRQQQQQRSATTTGAGAAEDMDQDNHGHQQHCKKDVETLRDMVEKLNSRLDGLQESHNQMESNLAQHSERGAIVLKEFLELEKTMATQDSLIRQILKLVGNTSDQQDTTTPSLAGLLHNNVSVSLTTTHTLANAYNKVSQLGFDQLKSIVKHLGQSQCKDPASPSSVKSQPAVSAGCVVGEMTPETPETTQGSACVTPPGLVSPAQTCIDDNNTNDPMTSVPKDSPTTPPSPNVEWTVPPHVLLVDDDRVCRDLSGKLLQLVGCTIDLAKDGVEALHKLTVKKYDLVLMDIMMPNLDGISATRNIRQYDNFTPIVSMTSNFTDKDIMLYAGSGMTDILPKPFTADTLYSILERYCAHLKETEALCHQQQPLLDLSLSKDKSNQDLDTALSLLASMTHPDTGDTAPQADALYSENIVNVIDS</sequence>
<dbReference type="SUPFAM" id="SSF52172">
    <property type="entry name" value="CheY-like"/>
    <property type="match status" value="1"/>
</dbReference>
<dbReference type="CDD" id="cd17546">
    <property type="entry name" value="REC_hyHK_CKI1_RcsC-like"/>
    <property type="match status" value="1"/>
</dbReference>
<keyword evidence="7" id="KW-0539">Nucleus</keyword>
<keyword evidence="5" id="KW-0238">DNA-binding</keyword>
<feature type="coiled-coil region" evidence="9">
    <location>
        <begin position="268"/>
        <end position="302"/>
    </location>
</feature>
<evidence type="ECO:0000256" key="10">
    <source>
        <dbReference type="SAM" id="MobiDB-lite"/>
    </source>
</evidence>
<keyword evidence="13" id="KW-1185">Reference proteome</keyword>
<evidence type="ECO:0000256" key="5">
    <source>
        <dbReference type="ARBA" id="ARBA00023125"/>
    </source>
</evidence>
<evidence type="ECO:0000256" key="2">
    <source>
        <dbReference type="ARBA" id="ARBA00022553"/>
    </source>
</evidence>
<dbReference type="InterPro" id="IPR000232">
    <property type="entry name" value="HSF_DNA-bd"/>
</dbReference>
<evidence type="ECO:0000256" key="9">
    <source>
        <dbReference type="SAM" id="Coils"/>
    </source>
</evidence>
<dbReference type="Pfam" id="PF00447">
    <property type="entry name" value="HSF_DNA-bind"/>
    <property type="match status" value="1"/>
</dbReference>
<evidence type="ECO:0000259" key="11">
    <source>
        <dbReference type="PROSITE" id="PS50110"/>
    </source>
</evidence>
<keyword evidence="4" id="KW-0805">Transcription regulation</keyword>
<dbReference type="AlphaFoldDB" id="A0AAD7UTZ1"/>
<comment type="subcellular location">
    <subcellularLocation>
        <location evidence="1">Nucleus</location>
    </subcellularLocation>
</comment>
<protein>
    <recommendedName>
        <fullName evidence="11">Response regulatory domain-containing protein</fullName>
    </recommendedName>
</protein>